<reference evidence="1" key="1">
    <citation type="submission" date="2009-04" db="EMBL/GenBank/DDBJ databases">
        <authorList>
            <person name="Weinstock G."/>
            <person name="Sodergren E."/>
            <person name="Clifton S."/>
            <person name="Fulton L."/>
            <person name="Fulton B."/>
            <person name="Courtney L."/>
            <person name="Fronick C."/>
            <person name="Harrison M."/>
            <person name="Strong C."/>
            <person name="Farmer C."/>
            <person name="Delahaunty K."/>
            <person name="Markovic C."/>
            <person name="Hall O."/>
            <person name="Minx P."/>
            <person name="Tomlinson C."/>
            <person name="Mitreva M."/>
            <person name="Nelson J."/>
            <person name="Hou S."/>
            <person name="Wollam A."/>
            <person name="Pepin K.H."/>
            <person name="Johnson M."/>
            <person name="Bhonagiri V."/>
            <person name="Nash W.E."/>
            <person name="Warren W."/>
            <person name="Chinwalla A."/>
            <person name="Mardis E.R."/>
            <person name="Wilson R.K."/>
        </authorList>
    </citation>
    <scope>NUCLEOTIDE SEQUENCE [LARGE SCALE GENOMIC DNA]</scope>
    <source>
        <strain evidence="1">DSM 14600</strain>
    </source>
</reference>
<name>C4GDE9_9FIRM</name>
<evidence type="ECO:0000313" key="1">
    <source>
        <dbReference type="EMBL" id="EEP27428.1"/>
    </source>
</evidence>
<comment type="caution">
    <text evidence="1">The sequence shown here is derived from an EMBL/GenBank/DDBJ whole genome shotgun (WGS) entry which is preliminary data.</text>
</comment>
<dbReference type="Gene3D" id="3.40.50.2300">
    <property type="match status" value="1"/>
</dbReference>
<dbReference type="EMBL" id="ACIP02000007">
    <property type="protein sequence ID" value="EEP27428.1"/>
    <property type="molecule type" value="Genomic_DNA"/>
</dbReference>
<dbReference type="STRING" id="626523.GCWU000342_02122"/>
<keyword evidence="2" id="KW-1185">Reference proteome</keyword>
<protein>
    <submittedName>
        <fullName evidence="1">Uncharacterized protein</fullName>
    </submittedName>
</protein>
<evidence type="ECO:0000313" key="2">
    <source>
        <dbReference type="Proteomes" id="UP000003494"/>
    </source>
</evidence>
<organism evidence="1 2">
    <name type="scientific">Shuttleworthella satelles DSM 14600</name>
    <dbReference type="NCBI Taxonomy" id="626523"/>
    <lineage>
        <taxon>Bacteria</taxon>
        <taxon>Bacillati</taxon>
        <taxon>Bacillota</taxon>
        <taxon>Clostridia</taxon>
        <taxon>Lachnospirales</taxon>
        <taxon>Lachnospiraceae</taxon>
        <taxon>Shuttleworthella</taxon>
    </lineage>
</organism>
<sequence length="73" mass="8028">MISRTGGISYLKKPVKVAVCVLGMTGHRVGDMLESSLTSMELPGIEIGARAADQLIDLIERDEKKNKHKRTSF</sequence>
<dbReference type="AlphaFoldDB" id="C4GDE9"/>
<dbReference type="Proteomes" id="UP000003494">
    <property type="component" value="Unassembled WGS sequence"/>
</dbReference>
<gene>
    <name evidence="1" type="ORF">GCWU000342_02122</name>
</gene>
<proteinExistence type="predicted"/>
<dbReference type="HOGENOM" id="CLU_2702788_0_0_9"/>
<accession>C4GDE9</accession>